<dbReference type="EMBL" id="JAOZYC010000122">
    <property type="protein sequence ID" value="MEB8339532.1"/>
    <property type="molecule type" value="Genomic_DNA"/>
</dbReference>
<dbReference type="Pfam" id="PF17103">
    <property type="entry name" value="Stealth_CR4"/>
    <property type="match status" value="1"/>
</dbReference>
<dbReference type="Proteomes" id="UP001354931">
    <property type="component" value="Unassembled WGS sequence"/>
</dbReference>
<sequence length="592" mass="66082">MPQLLRRARALLTTRRARRTVGPHLHKQPPDRPEGGRPEQAGPPLPAALLAAPGIVSVEAEGGLRAARSGDSTTVLRAREENLRVVERVLETAGVEYFAVRGYSSRSAVVGVPAQLRDAVMGALAREARTEPLYASAQAEQSAIGYAGQPGTWAALTQEQVIRVTVFHASETDSSVLGTSYGCDIEFWREEGDELVAPRNNRITDRLPRCETTTEAPGHLFTEFACADNMPPLQPVRTRKAFTMPLATDVHFPVDAVYTWVDGSDPSWQLRRNGVEKDPYHPQADCAERYQSRDELRYSLRSLERFAPWIRRVYLVTDQQIPSWLNTDHPKVTVVDHREIFTNPDALPTFNSHAIESQLHHIPGLSEHFLYFNDDFFLGRSISPGGFFLANGTARYFPSRALLPIGPPTPEDEPVSVAGRNNRALLEARFGTVITQKMKHAPCALQRSTLYEIEEAFAAEHDYTARSKFRSEYDLSIPTSLHPHYAFLTGRAIPATLRYEYIALSAPDAPLKMQRLLRKRHCHAFCLNDVAPDSPGQEGQEGTDPDLLADFLQEYFPRPSLFEKDTGMTHDWADARHLGNGQATYASGNRPI</sequence>
<feature type="compositionally biased region" description="Basic residues" evidence="4">
    <location>
        <begin position="15"/>
        <end position="27"/>
    </location>
</feature>
<dbReference type="RefSeq" id="WP_326017743.1">
    <property type="nucleotide sequence ID" value="NZ_JAOZYC010000122.1"/>
</dbReference>
<comment type="caution">
    <text evidence="9">The sequence shown here is derived from an EMBL/GenBank/DDBJ whole genome shotgun (WGS) entry which is preliminary data.</text>
</comment>
<evidence type="ECO:0000256" key="1">
    <source>
        <dbReference type="ARBA" id="ARBA00007583"/>
    </source>
</evidence>
<feature type="compositionally biased region" description="Basic and acidic residues" evidence="4">
    <location>
        <begin position="28"/>
        <end position="37"/>
    </location>
</feature>
<dbReference type="InterPro" id="IPR021520">
    <property type="entry name" value="Stealth_CR2"/>
</dbReference>
<accession>A0ABU6F684</accession>
<dbReference type="InterPro" id="IPR031357">
    <property type="entry name" value="Stealth_CR3"/>
</dbReference>
<reference evidence="9 10" key="1">
    <citation type="submission" date="2022-10" db="EMBL/GenBank/DDBJ databases">
        <authorList>
            <person name="Xie J."/>
            <person name="Shen N."/>
        </authorList>
    </citation>
    <scope>NUCLEOTIDE SEQUENCE [LARGE SCALE GENOMIC DNA]</scope>
    <source>
        <strain evidence="9 10">YIM65594</strain>
    </source>
</reference>
<protein>
    <submittedName>
        <fullName evidence="9">Stealth family protein</fullName>
    </submittedName>
</protein>
<evidence type="ECO:0000259" key="7">
    <source>
        <dbReference type="Pfam" id="PF17102"/>
    </source>
</evidence>
<gene>
    <name evidence="9" type="ORF">OKJ99_18740</name>
</gene>
<name>A0ABU6F684_9ACTN</name>
<organism evidence="9 10">
    <name type="scientific">Streptomyces endophyticus</name>
    <dbReference type="NCBI Taxonomy" id="714166"/>
    <lineage>
        <taxon>Bacteria</taxon>
        <taxon>Bacillati</taxon>
        <taxon>Actinomycetota</taxon>
        <taxon>Actinomycetes</taxon>
        <taxon>Kitasatosporales</taxon>
        <taxon>Streptomycetaceae</taxon>
        <taxon>Streptomyces</taxon>
    </lineage>
</organism>
<dbReference type="Pfam" id="PF17102">
    <property type="entry name" value="Stealth_CR3"/>
    <property type="match status" value="1"/>
</dbReference>
<feature type="domain" description="Stealth protein CR3 conserved region 3" evidence="7">
    <location>
        <begin position="439"/>
        <end position="486"/>
    </location>
</feature>
<dbReference type="InterPro" id="IPR047141">
    <property type="entry name" value="Stealth"/>
</dbReference>
<dbReference type="PANTHER" id="PTHR24045">
    <property type="match status" value="1"/>
</dbReference>
<dbReference type="Pfam" id="PF11380">
    <property type="entry name" value="Stealth_CR2"/>
    <property type="match status" value="1"/>
</dbReference>
<dbReference type="InterPro" id="IPR031358">
    <property type="entry name" value="Stealth_CR1"/>
</dbReference>
<evidence type="ECO:0000259" key="5">
    <source>
        <dbReference type="Pfam" id="PF11380"/>
    </source>
</evidence>
<feature type="domain" description="Stealth protein CR2 conserved region 2" evidence="5">
    <location>
        <begin position="289"/>
        <end position="394"/>
    </location>
</feature>
<evidence type="ECO:0000256" key="4">
    <source>
        <dbReference type="SAM" id="MobiDB-lite"/>
    </source>
</evidence>
<evidence type="ECO:0000313" key="9">
    <source>
        <dbReference type="EMBL" id="MEB8339532.1"/>
    </source>
</evidence>
<evidence type="ECO:0000256" key="3">
    <source>
        <dbReference type="ARBA" id="ARBA00023169"/>
    </source>
</evidence>
<evidence type="ECO:0000259" key="6">
    <source>
        <dbReference type="Pfam" id="PF17101"/>
    </source>
</evidence>
<feature type="domain" description="Stealth protein CR4 conserved region 4" evidence="8">
    <location>
        <begin position="515"/>
        <end position="567"/>
    </location>
</feature>
<evidence type="ECO:0000259" key="8">
    <source>
        <dbReference type="Pfam" id="PF17103"/>
    </source>
</evidence>
<dbReference type="Pfam" id="PF17101">
    <property type="entry name" value="Stealth_CR1"/>
    <property type="match status" value="1"/>
</dbReference>
<keyword evidence="10" id="KW-1185">Reference proteome</keyword>
<evidence type="ECO:0000313" key="10">
    <source>
        <dbReference type="Proteomes" id="UP001354931"/>
    </source>
</evidence>
<comment type="similarity">
    <text evidence="1">Belongs to the stealth family.</text>
</comment>
<keyword evidence="3" id="KW-0270">Exopolysaccharide synthesis</keyword>
<dbReference type="InterPro" id="IPR031356">
    <property type="entry name" value="Stealth_CR4"/>
</dbReference>
<evidence type="ECO:0000256" key="2">
    <source>
        <dbReference type="ARBA" id="ARBA00022679"/>
    </source>
</evidence>
<dbReference type="PANTHER" id="PTHR24045:SF0">
    <property type="entry name" value="N-ACETYLGLUCOSAMINE-1-PHOSPHOTRANSFERASE SUBUNITS ALPHA_BETA"/>
    <property type="match status" value="1"/>
</dbReference>
<feature type="region of interest" description="Disordered" evidence="4">
    <location>
        <begin position="13"/>
        <end position="45"/>
    </location>
</feature>
<proteinExistence type="inferred from homology"/>
<keyword evidence="2" id="KW-0808">Transferase</keyword>
<feature type="domain" description="Stealth protein CR1 conserved region 1" evidence="6">
    <location>
        <begin position="252"/>
        <end position="276"/>
    </location>
</feature>